<dbReference type="AlphaFoldDB" id="A0A5B6W5B0"/>
<evidence type="ECO:0000256" key="1">
    <source>
        <dbReference type="SAM" id="MobiDB-lite"/>
    </source>
</evidence>
<proteinExistence type="predicted"/>
<feature type="region of interest" description="Disordered" evidence="1">
    <location>
        <begin position="25"/>
        <end position="67"/>
    </location>
</feature>
<accession>A0A5B6W5B0</accession>
<evidence type="ECO:0000313" key="3">
    <source>
        <dbReference type="Proteomes" id="UP000325315"/>
    </source>
</evidence>
<gene>
    <name evidence="2" type="ORF">EPI10_010560</name>
</gene>
<dbReference type="Proteomes" id="UP000325315">
    <property type="component" value="Unassembled WGS sequence"/>
</dbReference>
<protein>
    <submittedName>
        <fullName evidence="2">Uncharacterized protein</fullName>
    </submittedName>
</protein>
<reference evidence="3" key="1">
    <citation type="journal article" date="2019" name="Plant Biotechnol. J.">
        <title>Genome sequencing of the Australian wild diploid species Gossypium australe highlights disease resistance and delayed gland morphogenesis.</title>
        <authorList>
            <person name="Cai Y."/>
            <person name="Cai X."/>
            <person name="Wang Q."/>
            <person name="Wang P."/>
            <person name="Zhang Y."/>
            <person name="Cai C."/>
            <person name="Xu Y."/>
            <person name="Wang K."/>
            <person name="Zhou Z."/>
            <person name="Wang C."/>
            <person name="Geng S."/>
            <person name="Li B."/>
            <person name="Dong Q."/>
            <person name="Hou Y."/>
            <person name="Wang H."/>
            <person name="Ai P."/>
            <person name="Liu Z."/>
            <person name="Yi F."/>
            <person name="Sun M."/>
            <person name="An G."/>
            <person name="Cheng J."/>
            <person name="Zhang Y."/>
            <person name="Shi Q."/>
            <person name="Xie Y."/>
            <person name="Shi X."/>
            <person name="Chang Y."/>
            <person name="Huang F."/>
            <person name="Chen Y."/>
            <person name="Hong S."/>
            <person name="Mi L."/>
            <person name="Sun Q."/>
            <person name="Zhang L."/>
            <person name="Zhou B."/>
            <person name="Peng R."/>
            <person name="Zhang X."/>
            <person name="Liu F."/>
        </authorList>
    </citation>
    <scope>NUCLEOTIDE SEQUENCE [LARGE SCALE GENOMIC DNA]</scope>
    <source>
        <strain evidence="3">cv. PA1801</strain>
    </source>
</reference>
<dbReference type="EMBL" id="SMMG02000004">
    <property type="protein sequence ID" value="KAA3476586.1"/>
    <property type="molecule type" value="Genomic_DNA"/>
</dbReference>
<comment type="caution">
    <text evidence="2">The sequence shown here is derived from an EMBL/GenBank/DDBJ whole genome shotgun (WGS) entry which is preliminary data.</text>
</comment>
<keyword evidence="3" id="KW-1185">Reference proteome</keyword>
<feature type="compositionally biased region" description="Acidic residues" evidence="1">
    <location>
        <begin position="41"/>
        <end position="55"/>
    </location>
</feature>
<evidence type="ECO:0000313" key="2">
    <source>
        <dbReference type="EMBL" id="KAA3476586.1"/>
    </source>
</evidence>
<organism evidence="2 3">
    <name type="scientific">Gossypium australe</name>
    <dbReference type="NCBI Taxonomy" id="47621"/>
    <lineage>
        <taxon>Eukaryota</taxon>
        <taxon>Viridiplantae</taxon>
        <taxon>Streptophyta</taxon>
        <taxon>Embryophyta</taxon>
        <taxon>Tracheophyta</taxon>
        <taxon>Spermatophyta</taxon>
        <taxon>Magnoliopsida</taxon>
        <taxon>eudicotyledons</taxon>
        <taxon>Gunneridae</taxon>
        <taxon>Pentapetalae</taxon>
        <taxon>rosids</taxon>
        <taxon>malvids</taxon>
        <taxon>Malvales</taxon>
        <taxon>Malvaceae</taxon>
        <taxon>Malvoideae</taxon>
        <taxon>Gossypium</taxon>
    </lineage>
</organism>
<sequence length="67" mass="7243">MGRALDIDDNEAIVGVEDDLNSKKGQQNRVNLKNGRLGPEYEVDADLDPAIDDEGGPQKRSGMDSEA</sequence>
<name>A0A5B6W5B0_9ROSI</name>